<keyword evidence="3" id="KW-0687">Ribonucleoprotein</keyword>
<dbReference type="InterPro" id="IPR001911">
    <property type="entry name" value="Ribosomal_bS21"/>
</dbReference>
<dbReference type="GO" id="GO:0005840">
    <property type="term" value="C:ribosome"/>
    <property type="evidence" value="ECO:0007669"/>
    <property type="project" value="UniProtKB-KW"/>
</dbReference>
<evidence type="ECO:0000256" key="1">
    <source>
        <dbReference type="ARBA" id="ARBA00006640"/>
    </source>
</evidence>
<dbReference type="GO" id="GO:0003735">
    <property type="term" value="F:structural constituent of ribosome"/>
    <property type="evidence" value="ECO:0007669"/>
    <property type="project" value="InterPro"/>
</dbReference>
<dbReference type="GO" id="GO:0006412">
    <property type="term" value="P:translation"/>
    <property type="evidence" value="ECO:0007669"/>
    <property type="project" value="InterPro"/>
</dbReference>
<protein>
    <recommendedName>
        <fullName evidence="4">Small ribosomal subunit protein bS21</fullName>
    </recommendedName>
</protein>
<accession>A0A1F8F587</accession>
<keyword evidence="2 5" id="KW-0689">Ribosomal protein</keyword>
<dbReference type="Pfam" id="PF01165">
    <property type="entry name" value="Ribosomal_S21"/>
    <property type="match status" value="1"/>
</dbReference>
<evidence type="ECO:0000256" key="3">
    <source>
        <dbReference type="ARBA" id="ARBA00023274"/>
    </source>
</evidence>
<evidence type="ECO:0000256" key="2">
    <source>
        <dbReference type="ARBA" id="ARBA00022980"/>
    </source>
</evidence>
<proteinExistence type="inferred from homology"/>
<evidence type="ECO:0000313" key="6">
    <source>
        <dbReference type="Proteomes" id="UP000178023"/>
    </source>
</evidence>
<comment type="similarity">
    <text evidence="1">Belongs to the bacterial ribosomal protein bS21 family.</text>
</comment>
<dbReference type="EMBL" id="MGJL01000007">
    <property type="protein sequence ID" value="OGN08314.1"/>
    <property type="molecule type" value="Genomic_DNA"/>
</dbReference>
<organism evidence="5 6">
    <name type="scientific">Candidatus Yanofskybacteria bacterium RIFCSPHIGHO2_01_FULL_45_42</name>
    <dbReference type="NCBI Taxonomy" id="1802671"/>
    <lineage>
        <taxon>Bacteria</taxon>
        <taxon>Candidatus Yanofskyibacteriota</taxon>
    </lineage>
</organism>
<dbReference type="GO" id="GO:1990904">
    <property type="term" value="C:ribonucleoprotein complex"/>
    <property type="evidence" value="ECO:0007669"/>
    <property type="project" value="UniProtKB-KW"/>
</dbReference>
<dbReference type="NCBIfam" id="TIGR00030">
    <property type="entry name" value="S21p"/>
    <property type="match status" value="1"/>
</dbReference>
<comment type="caution">
    <text evidence="5">The sequence shown here is derived from an EMBL/GenBank/DDBJ whole genome shotgun (WGS) entry which is preliminary data.</text>
</comment>
<name>A0A1F8F587_9BACT</name>
<gene>
    <name evidence="5" type="ORF">A2750_00670</name>
</gene>
<reference evidence="5 6" key="1">
    <citation type="journal article" date="2016" name="Nat. Commun.">
        <title>Thousands of microbial genomes shed light on interconnected biogeochemical processes in an aquifer system.</title>
        <authorList>
            <person name="Anantharaman K."/>
            <person name="Brown C.T."/>
            <person name="Hug L.A."/>
            <person name="Sharon I."/>
            <person name="Castelle C.J."/>
            <person name="Probst A.J."/>
            <person name="Thomas B.C."/>
            <person name="Singh A."/>
            <person name="Wilkins M.J."/>
            <person name="Karaoz U."/>
            <person name="Brodie E.L."/>
            <person name="Williams K.H."/>
            <person name="Hubbard S.S."/>
            <person name="Banfield J.F."/>
        </authorList>
    </citation>
    <scope>NUCLEOTIDE SEQUENCE [LARGE SCALE GENOMIC DNA]</scope>
</reference>
<dbReference type="AlphaFoldDB" id="A0A1F8F587"/>
<evidence type="ECO:0000313" key="5">
    <source>
        <dbReference type="EMBL" id="OGN08314.1"/>
    </source>
</evidence>
<dbReference type="Proteomes" id="UP000178023">
    <property type="component" value="Unassembled WGS sequence"/>
</dbReference>
<sequence>MEIDNYRLTRLRQGFGGQGRRIYMVEVRRKQNESIGGLMRRFNRLVQSSGVLLKAKKSRFHQKKKNERKEKNAAIMGMHLSALRKHLEKLGKYDDETFEEEKRKMKQELGL</sequence>
<evidence type="ECO:0000256" key="4">
    <source>
        <dbReference type="ARBA" id="ARBA00035135"/>
    </source>
</evidence>
<dbReference type="Gene3D" id="1.20.5.1150">
    <property type="entry name" value="Ribosomal protein S8"/>
    <property type="match status" value="1"/>
</dbReference>
<dbReference type="InterPro" id="IPR038380">
    <property type="entry name" value="Ribosomal_bS21_sf"/>
</dbReference>